<sequence length="1684" mass="189457">MFWACLLAFSQALKRIEDDPQPTPSILPISVSIDQFKKGGDAKCEDGKICPNINKNLNNYKPDDQNTYQCGKVCTATSGSLEYKFKGEKFGIYGFRSSSYGSFKLTIDSTQYEINTNRSTEENYVLLYMSKDLKYLEHNITIQGMGQPLKFYKLIYWPSLKAKRLNITQFNNTGSWDPESDNIGGVRMYNVRGGVDEKSIAQFYASKIWVYGTKCDWHQTFNLQIGSISAVVDEYVKEPAHPNRIDSALVYESPDLLYDNYELVFTLPNLATLNYVYYLDEPQPTPEAIPISIPINQFKRSGDAACSDAKACPNVNNKIENYKPDDPNTYQCGQTCTATTGSFEYTFTGEKFGIFGFRSSNGGKFDLTVDSKVAEISTKNTLNEDYVLLYMSEDLSYRPHTVKISGKGGSQSKLYKFVYWPTLKAKRINLTEFEINGDWQIESDLIGGIRLYNKQGGQEETATKQIRCTKMWIYGTKCDWHKKFDLEIGNEIKATINEYVSEPKNPYRIDSTLLFETPELKDETHNVVFKINQIATLNFVYYVDEPKPTPEAVPISIPFSQFSKKDDATCSNAKTCPNIGDVISNYDPDDPNTYQCGQTCTVTSGSFEYKFSGQKFGIFGFRSSNGGKFELSIDKRKVEIDTKSSTPEEYVLLYMSEDLSYRPHTVKISGKGGSQSKLYKFVYWPTLKAKRINLTEFSLTGDWRIESDLIGGIRLYNTQGGKEETATKQIRCTKMWIYGTKCDWHKKFDLEIGNEIKATINEYVSEPKNPYRIDSTLLFETPELKDETHNVVFKINQIATLNFIYYIDEPAPSPTPSAVPISIPMGLFKDDSDAVLYTPKNCQIDDLQLPSVTNCGTKSISSRGTLKYTFKGAKFALVGFKSPLYGKFDVEVDSKVTEVNTKQESREDYTVVHVSEDLSYGEHTVKVKGKGELFSLYKLVFWPTLTAKRANISDFTLTGNWKSEHDGAGGVRLYTVENDPVETASMDIRASKIWIYGTRCSWHGEVSFTIGNISGSFNESISTDREDFVLLHESDKFEDADYTLKFTLENLATLNYVYYEGSPAPIQTPLPIPVSISMGQFNGDNYASLYTPNNCPIADLSLPEAYHCGTKGISIFGSFEYTFHGVKFALIGFRSPHNGKFEVQVDSNKVAEIDTNKPIHEDYVPLYISDVLENKDHVVKIVGKGEQYHLHKLVFWPSLTAQRVNITEFKLSGDWISESDLIGGIRSYTDQSGPDETASKDMRCSKIWVYGTKCSWHGEVTYTIGEISGKFSEYSSGPREDFVLLYESENFKYQVNTLTFNINETATLNCIYFLDEPPDPTPRPTPEPTPQLIEIGECGVDSKRCEYEDSDVINGLPNSVNIKVTNFTDYHDKENGGGAIRVRNAGINLDGVFFKECTSTLSGGAIFIDNVIDYELPLVFEKLEFYDCEAKCGGAIYINSETWKSTVVISHCKFARNKASASKKDDKYGGGAVYLRTSNGLFSFNEFTGNKGIGGALKIVDPSSSSNSKLLSSSMKRWGIFKSLIISNSRFEIDSDSDCSLFFESGNSNTEFKLIHSTFTGKLGPNSHHIDGIRNKKQETKLVVEMCEFDSDEKNAINMKNNNNFASIDFTKQVFKGKVGVNYSMRKLSNVEVAVSSVIGLLVLLCIIFVIKNKSNNLELNENQNHLSSDADDEKVNPLISNQN</sequence>
<evidence type="ECO:0000256" key="1">
    <source>
        <dbReference type="SAM" id="Phobius"/>
    </source>
</evidence>
<dbReference type="InterPro" id="IPR011050">
    <property type="entry name" value="Pectin_lyase_fold/virulence"/>
</dbReference>
<dbReference type="SUPFAM" id="SSF51126">
    <property type="entry name" value="Pectin lyase-like"/>
    <property type="match status" value="1"/>
</dbReference>
<accession>A0ABR2H974</accession>
<keyword evidence="1" id="KW-0472">Membrane</keyword>
<dbReference type="Proteomes" id="UP001470230">
    <property type="component" value="Unassembled WGS sequence"/>
</dbReference>
<organism evidence="2 3">
    <name type="scientific">Tritrichomonas musculus</name>
    <dbReference type="NCBI Taxonomy" id="1915356"/>
    <lineage>
        <taxon>Eukaryota</taxon>
        <taxon>Metamonada</taxon>
        <taxon>Parabasalia</taxon>
        <taxon>Tritrichomonadida</taxon>
        <taxon>Tritrichomonadidae</taxon>
        <taxon>Tritrichomonas</taxon>
    </lineage>
</organism>
<dbReference type="Gene3D" id="2.60.120.260">
    <property type="entry name" value="Galactose-binding domain-like"/>
    <property type="match status" value="5"/>
</dbReference>
<feature type="transmembrane region" description="Helical" evidence="1">
    <location>
        <begin position="1633"/>
        <end position="1651"/>
    </location>
</feature>
<evidence type="ECO:0000313" key="2">
    <source>
        <dbReference type="EMBL" id="KAK8841955.1"/>
    </source>
</evidence>
<proteinExistence type="predicted"/>
<name>A0ABR2H974_9EUKA</name>
<evidence type="ECO:0000313" key="3">
    <source>
        <dbReference type="Proteomes" id="UP001470230"/>
    </source>
</evidence>
<gene>
    <name evidence="2" type="ORF">M9Y10_026911</name>
</gene>
<dbReference type="EMBL" id="JAPFFF010000040">
    <property type="protein sequence ID" value="KAK8841955.1"/>
    <property type="molecule type" value="Genomic_DNA"/>
</dbReference>
<comment type="caution">
    <text evidence="2">The sequence shown here is derived from an EMBL/GenBank/DDBJ whole genome shotgun (WGS) entry which is preliminary data.</text>
</comment>
<keyword evidence="1" id="KW-1133">Transmembrane helix</keyword>
<reference evidence="2 3" key="1">
    <citation type="submission" date="2024-04" db="EMBL/GenBank/DDBJ databases">
        <title>Tritrichomonas musculus Genome.</title>
        <authorList>
            <person name="Alves-Ferreira E."/>
            <person name="Grigg M."/>
            <person name="Lorenzi H."/>
            <person name="Galac M."/>
        </authorList>
    </citation>
    <scope>NUCLEOTIDE SEQUENCE [LARGE SCALE GENOMIC DNA]</scope>
    <source>
        <strain evidence="2 3">EAF2021</strain>
    </source>
</reference>
<keyword evidence="1" id="KW-0812">Transmembrane</keyword>
<keyword evidence="3" id="KW-1185">Reference proteome</keyword>
<protein>
    <submittedName>
        <fullName evidence="2">Uncharacterized protein</fullName>
    </submittedName>
</protein>